<dbReference type="PIRSF" id="PIRSF037228">
    <property type="entry name" value="Lant_mod_RumM"/>
    <property type="match status" value="1"/>
</dbReference>
<feature type="binding site" evidence="1">
    <location>
        <position position="1044"/>
    </location>
    <ligand>
        <name>Zn(2+)</name>
        <dbReference type="ChEBI" id="CHEBI:29105"/>
    </ligand>
</feature>
<gene>
    <name evidence="4" type="ORF">NCTC7807_04753</name>
</gene>
<dbReference type="EMBL" id="UHID01000007">
    <property type="protein sequence ID" value="SUP60682.1"/>
    <property type="molecule type" value="Genomic_DNA"/>
</dbReference>
<feature type="region of interest" description="Disordered" evidence="2">
    <location>
        <begin position="83"/>
        <end position="152"/>
    </location>
</feature>
<dbReference type="Pfam" id="PF05147">
    <property type="entry name" value="LANC_like"/>
    <property type="match status" value="1"/>
</dbReference>
<reference evidence="4 5" key="1">
    <citation type="submission" date="2018-06" db="EMBL/GenBank/DDBJ databases">
        <authorList>
            <consortium name="Pathogen Informatics"/>
            <person name="Doyle S."/>
        </authorList>
    </citation>
    <scope>NUCLEOTIDE SEQUENCE [LARGE SCALE GENOMIC DNA]</scope>
    <source>
        <strain evidence="4 5">NCTC7807</strain>
    </source>
</reference>
<evidence type="ECO:0000313" key="4">
    <source>
        <dbReference type="EMBL" id="SUP60682.1"/>
    </source>
</evidence>
<name>A0A380P831_STRGR</name>
<evidence type="ECO:0000256" key="2">
    <source>
        <dbReference type="SAM" id="MobiDB-lite"/>
    </source>
</evidence>
<evidence type="ECO:0000259" key="3">
    <source>
        <dbReference type="Pfam" id="PF13575"/>
    </source>
</evidence>
<proteinExistence type="predicted"/>
<feature type="compositionally biased region" description="Low complexity" evidence="2">
    <location>
        <begin position="131"/>
        <end position="152"/>
    </location>
</feature>
<dbReference type="NCBIfam" id="TIGR03897">
    <property type="entry name" value="lanti_2_LanM"/>
    <property type="match status" value="1"/>
</dbReference>
<keyword evidence="1" id="KW-0479">Metal-binding</keyword>
<dbReference type="Gene3D" id="1.50.10.20">
    <property type="match status" value="1"/>
</dbReference>
<feature type="binding site" evidence="1">
    <location>
        <position position="998"/>
    </location>
    <ligand>
        <name>Zn(2+)</name>
        <dbReference type="ChEBI" id="CHEBI:29105"/>
    </ligand>
</feature>
<dbReference type="PRINTS" id="PR01950">
    <property type="entry name" value="LANCSUPER"/>
</dbReference>
<feature type="binding site" evidence="1">
    <location>
        <position position="1043"/>
    </location>
    <ligand>
        <name>Zn(2+)</name>
        <dbReference type="ChEBI" id="CHEBI:29105"/>
    </ligand>
</feature>
<protein>
    <submittedName>
        <fullName evidence="4">Lanthionine synthetase C family protein</fullName>
    </submittedName>
</protein>
<accession>A0A380P831</accession>
<dbReference type="AlphaFoldDB" id="A0A380P831"/>
<dbReference type="InterPro" id="IPR025410">
    <property type="entry name" value="Lant_dehyd"/>
</dbReference>
<evidence type="ECO:0000256" key="1">
    <source>
        <dbReference type="PIRSR" id="PIRSR607822-1"/>
    </source>
</evidence>
<dbReference type="SMART" id="SM01260">
    <property type="entry name" value="LANC_like"/>
    <property type="match status" value="1"/>
</dbReference>
<dbReference type="InterPro" id="IPR017146">
    <property type="entry name" value="Lanti_2_LanM"/>
</dbReference>
<dbReference type="CDD" id="cd04792">
    <property type="entry name" value="LanM-like"/>
    <property type="match status" value="1"/>
</dbReference>
<dbReference type="Pfam" id="PF13575">
    <property type="entry name" value="DUF4135"/>
    <property type="match status" value="1"/>
</dbReference>
<evidence type="ECO:0000313" key="5">
    <source>
        <dbReference type="Proteomes" id="UP000254150"/>
    </source>
</evidence>
<dbReference type="InterPro" id="IPR007822">
    <property type="entry name" value="LANC-like"/>
</dbReference>
<dbReference type="GO" id="GO:0031179">
    <property type="term" value="P:peptide modification"/>
    <property type="evidence" value="ECO:0007669"/>
    <property type="project" value="InterPro"/>
</dbReference>
<dbReference type="SUPFAM" id="SSF158745">
    <property type="entry name" value="LanC-like"/>
    <property type="match status" value="1"/>
</dbReference>
<dbReference type="SUPFAM" id="SSF56112">
    <property type="entry name" value="Protein kinase-like (PK-like)"/>
    <property type="match status" value="1"/>
</dbReference>
<feature type="domain" description="Lantibiotic biosynthesis protein dehydration" evidence="3">
    <location>
        <begin position="308"/>
        <end position="679"/>
    </location>
</feature>
<organism evidence="4 5">
    <name type="scientific">Streptomyces griseus</name>
    <dbReference type="NCBI Taxonomy" id="1911"/>
    <lineage>
        <taxon>Bacteria</taxon>
        <taxon>Bacillati</taxon>
        <taxon>Actinomycetota</taxon>
        <taxon>Actinomycetes</taxon>
        <taxon>Kitasatosporales</taxon>
        <taxon>Streptomycetaceae</taxon>
        <taxon>Streptomyces</taxon>
    </lineage>
</organism>
<keyword evidence="1" id="KW-0862">Zinc</keyword>
<dbReference type="InterPro" id="IPR011009">
    <property type="entry name" value="Kinase-like_dom_sf"/>
</dbReference>
<dbReference type="GO" id="GO:0046872">
    <property type="term" value="F:metal ion binding"/>
    <property type="evidence" value="ECO:0007669"/>
    <property type="project" value="UniProtKB-KW"/>
</dbReference>
<sequence>MPGSSHTFRHLLPAPAGAYRVSAPGPIRFGHSSAPGVTEFPSTCGALAEATGAFLAGLGVESLLDEVAAALLRLRPRVLAATAEGRPTAGRPERWGTDPHVPPPSARHDGARRGPTGPASDRGGGTLERNASGPGCGAARPGPGPDPAGRGAVALLENGEQRTASGAWWAPALRTEERAGGIPDWAEWVEQVLAATPAALPLPEEEYEGLSGFERVLAPFAEAAGDRMAAALGGEERGLVDLAAVRAGLVRAVGPRLARIAARVLVTELHRAREAGGLTGGDSRARFREFLRRAGGRRGLAALLKAHPVLARLLGRVSLDAADAFAELLRRLVADHVALAEAGLPCGSDDRLLVDVEAGAGDSHGGGRTVALLRFADGTRLVYKPRPVAAHRHFNDLADWLGRLPGAPRLRTLTVLDRGTHGWVEFVEVLPCRTEPQVREFYRRQGALLALLHALDGTDLHHENLIAHGEHPVLVDVETLFHPALPIAASDDPASRALHDSVHRVGLLPQFLLGDDSALDMSAVGGGRAALSPVALAGWADCGTDTMRLVRRPGRFRESANRPRLHERTAEPAAYTAELCEGFRAAYTALGEARAELLGPTGLLERFRRDEVRVVARPTAVYATLLDETTHPELMREAGARDAVLARLREGTLGHPALPGLEDEEIAQLWSHDVPVFTVRAGGTALTGVTGRAVPGTVPISGLARATGKIAALDSVDRQDQEWVIRAAMVSASTTPAHHPAGPGRGPRPAFAPEPERLLAAARSLGDQLVSLAYRAADRANWLGLELLGDRYWRLGPMPADLAAGYCGPALFLAQLADVTGVARYAETASASLAPVAGLLDALHEDPTAPPAVGSGAFAGLGGITYTLLEVERLLGEPACAESLPAALRLLEAAAAGERETGVGAGTAGGLAVLLAAHRATGRPETLRAAGRCAERLAAAGPPAGPGFLDGSAGTGWALLRYAERSGAPRFREAGLEALREAVAALPAANGAADEGWCHGRAGIALALADSPAALADHRLAAWLTATARLLRGAGPRPDDSLCHGEAGLLELLGHGALAGARAGLVHRTGALLASVEDGGPGCGTPDHVPHAGLLTGLAGIGHGLLRAGFPDRVPSVLLLDLPTLTAAPDHHP</sequence>
<dbReference type="Proteomes" id="UP000254150">
    <property type="component" value="Unassembled WGS sequence"/>
</dbReference>